<dbReference type="SMART" id="SM00848">
    <property type="entry name" value="Inhibitor_I29"/>
    <property type="match status" value="1"/>
</dbReference>
<evidence type="ECO:0000256" key="3">
    <source>
        <dbReference type="SAM" id="SignalP"/>
    </source>
</evidence>
<evidence type="ECO:0000313" key="9">
    <source>
        <dbReference type="Proteomes" id="UP000290189"/>
    </source>
</evidence>
<evidence type="ECO:0000313" key="6">
    <source>
        <dbReference type="EMBL" id="CEO95140.1"/>
    </source>
</evidence>
<accession>A0A0G4IJ86</accession>
<geneLocation type="mitochondrion" evidence="7"/>
<dbReference type="Proteomes" id="UP000290189">
    <property type="component" value="Unassembled WGS sequence"/>
</dbReference>
<dbReference type="Proteomes" id="UP000039324">
    <property type="component" value="Unassembled WGS sequence"/>
</dbReference>
<dbReference type="PANTHER" id="PTHR12411">
    <property type="entry name" value="CYSTEINE PROTEASE FAMILY C1-RELATED"/>
    <property type="match status" value="1"/>
</dbReference>
<dbReference type="SUPFAM" id="SSF54001">
    <property type="entry name" value="Cysteine proteinases"/>
    <property type="match status" value="1"/>
</dbReference>
<evidence type="ECO:0000259" key="5">
    <source>
        <dbReference type="SMART" id="SM00848"/>
    </source>
</evidence>
<dbReference type="InterPro" id="IPR038765">
    <property type="entry name" value="Papain-like_cys_pep_sf"/>
</dbReference>
<dbReference type="Gene3D" id="3.90.70.10">
    <property type="entry name" value="Cysteine proteinases"/>
    <property type="match status" value="1"/>
</dbReference>
<proteinExistence type="inferred from homology"/>
<reference evidence="7 9" key="2">
    <citation type="submission" date="2018-03" db="EMBL/GenBank/DDBJ databases">
        <authorList>
            <person name="Fogelqvist J."/>
        </authorList>
    </citation>
    <scope>NUCLEOTIDE SEQUENCE [LARGE SCALE GENOMIC DNA]</scope>
</reference>
<name>A0A0G4IJ86_PLABS</name>
<dbReference type="Pfam" id="PF00112">
    <property type="entry name" value="Peptidase_C1"/>
    <property type="match status" value="1"/>
</dbReference>
<dbReference type="AlphaFoldDB" id="A0A0G4IJ86"/>
<keyword evidence="2" id="KW-0865">Zymogen</keyword>
<dbReference type="GO" id="GO:0006508">
    <property type="term" value="P:proteolysis"/>
    <property type="evidence" value="ECO:0007669"/>
    <property type="project" value="InterPro"/>
</dbReference>
<gene>
    <name evidence="6" type="ORF">PBRA_003906</name>
    <name evidence="7" type="ORF">PLBR_LOCUS3626</name>
</gene>
<dbReference type="EMBL" id="OVEO01000005">
    <property type="protein sequence ID" value="SPQ96411.1"/>
    <property type="molecule type" value="Genomic_DNA"/>
</dbReference>
<dbReference type="Pfam" id="PF08246">
    <property type="entry name" value="Inhibitor_I29"/>
    <property type="match status" value="1"/>
</dbReference>
<reference evidence="6 8" key="1">
    <citation type="submission" date="2015-02" db="EMBL/GenBank/DDBJ databases">
        <authorList>
            <person name="Chooi Y.-H."/>
        </authorList>
    </citation>
    <scope>NUCLEOTIDE SEQUENCE [LARGE SCALE GENOMIC DNA]</scope>
    <source>
        <strain evidence="6">E3</strain>
    </source>
</reference>
<evidence type="ECO:0000313" key="8">
    <source>
        <dbReference type="Proteomes" id="UP000039324"/>
    </source>
</evidence>
<keyword evidence="7" id="KW-0496">Mitochondrion</keyword>
<dbReference type="STRING" id="37360.A0A0G4IJ86"/>
<feature type="domain" description="Peptidase C1A papain C-terminal" evidence="4">
    <location>
        <begin position="118"/>
        <end position="349"/>
    </location>
</feature>
<feature type="signal peptide" evidence="3">
    <location>
        <begin position="1"/>
        <end position="21"/>
    </location>
</feature>
<sequence>MFIGVHVAVLIAATRFIVGHGYRATPWGEYKARQGKEYSAGSQELYRYRLWSKRVSYVNQHNAKNSTWKLAVNRFADLTDKEIRSYMGITLPSTRDKNWDALQAHTRTAQVEADAIRKTSFLDWTTVPGVVSPVKDQGPCATCWAFATAGALEGAWALSRNLSSATDLSAEMLADCTYQRASPNETCTAGGWLGAAFQYAQRNALCNDAAYPYAQPTSSPSRCRSDSCQPHVNRIASFSIVSLETESALMSALRHQPIAVVMCANYPEILFYKSGVIIGSPGWNDPDCVIDHSVLLVGYGYDAKARLPYWKLKNQWGPSFGEQGYFRIARGASNPDGPFRILYAPFYASFAPAAPRPAPASP</sequence>
<dbReference type="InterPro" id="IPR013201">
    <property type="entry name" value="Prot_inhib_I29"/>
</dbReference>
<organism evidence="6 8">
    <name type="scientific">Plasmodiophora brassicae</name>
    <name type="common">Clubroot disease agent</name>
    <dbReference type="NCBI Taxonomy" id="37360"/>
    <lineage>
        <taxon>Eukaryota</taxon>
        <taxon>Sar</taxon>
        <taxon>Rhizaria</taxon>
        <taxon>Endomyxa</taxon>
        <taxon>Phytomyxea</taxon>
        <taxon>Plasmodiophorida</taxon>
        <taxon>Plasmodiophoridae</taxon>
        <taxon>Plasmodiophora</taxon>
    </lineage>
</organism>
<dbReference type="InterPro" id="IPR025660">
    <property type="entry name" value="Pept_his_AS"/>
</dbReference>
<dbReference type="EMBL" id="CDSF01000013">
    <property type="protein sequence ID" value="CEO95140.1"/>
    <property type="molecule type" value="Genomic_DNA"/>
</dbReference>
<dbReference type="PRINTS" id="PR00705">
    <property type="entry name" value="PAPAIN"/>
</dbReference>
<dbReference type="SMART" id="SM00645">
    <property type="entry name" value="Pept_C1"/>
    <property type="match status" value="1"/>
</dbReference>
<feature type="chain" id="PRO_5035990671" description="Peptidase C1A papain C-terminal domain-containing protein" evidence="3">
    <location>
        <begin position="22"/>
        <end position="362"/>
    </location>
</feature>
<comment type="similarity">
    <text evidence="1">Belongs to the peptidase C1 family.</text>
</comment>
<dbReference type="OMA" id="AMNDNSH"/>
<keyword evidence="3" id="KW-0732">Signal</keyword>
<keyword evidence="8" id="KW-1185">Reference proteome</keyword>
<dbReference type="InterPro" id="IPR000668">
    <property type="entry name" value="Peptidase_C1A_C"/>
</dbReference>
<evidence type="ECO:0000313" key="7">
    <source>
        <dbReference type="EMBL" id="SPQ96411.1"/>
    </source>
</evidence>
<dbReference type="InterPro" id="IPR013128">
    <property type="entry name" value="Peptidase_C1A"/>
</dbReference>
<dbReference type="CDD" id="cd02248">
    <property type="entry name" value="Peptidase_C1A"/>
    <property type="match status" value="1"/>
</dbReference>
<dbReference type="OrthoDB" id="3789175at2759"/>
<protein>
    <recommendedName>
        <fullName evidence="10">Peptidase C1A papain C-terminal domain-containing protein</fullName>
    </recommendedName>
</protein>
<evidence type="ECO:0000256" key="2">
    <source>
        <dbReference type="ARBA" id="ARBA00023145"/>
    </source>
</evidence>
<evidence type="ECO:0000256" key="1">
    <source>
        <dbReference type="ARBA" id="ARBA00008455"/>
    </source>
</evidence>
<dbReference type="PROSITE" id="PS00639">
    <property type="entry name" value="THIOL_PROTEASE_HIS"/>
    <property type="match status" value="1"/>
</dbReference>
<feature type="domain" description="Cathepsin propeptide inhibitor" evidence="5">
    <location>
        <begin position="27"/>
        <end position="83"/>
    </location>
</feature>
<evidence type="ECO:0008006" key="10">
    <source>
        <dbReference type="Google" id="ProtNLM"/>
    </source>
</evidence>
<dbReference type="InterPro" id="IPR039417">
    <property type="entry name" value="Peptidase_C1A_papain-like"/>
</dbReference>
<evidence type="ECO:0000259" key="4">
    <source>
        <dbReference type="SMART" id="SM00645"/>
    </source>
</evidence>
<dbReference type="GO" id="GO:0008234">
    <property type="term" value="F:cysteine-type peptidase activity"/>
    <property type="evidence" value="ECO:0007669"/>
    <property type="project" value="InterPro"/>
</dbReference>